<keyword evidence="1" id="KW-0472">Membrane</keyword>
<name>A0A7K4YD93_BUCAB</name>
<dbReference type="InterPro" id="IPR018154">
    <property type="entry name" value="TLV/ENV_coat_polyprotein"/>
</dbReference>
<accession>A0A7K4YD93</accession>
<comment type="caution">
    <text evidence="2">The sequence shown here is derived from an EMBL/GenBank/DDBJ whole genome shotgun (WGS) entry which is preliminary data.</text>
</comment>
<feature type="non-terminal residue" evidence="2">
    <location>
        <position position="1"/>
    </location>
</feature>
<dbReference type="AlphaFoldDB" id="A0A7K4YD93"/>
<protein>
    <submittedName>
        <fullName evidence="2">ERVV1 protein</fullName>
    </submittedName>
</protein>
<feature type="non-terminal residue" evidence="2">
    <location>
        <position position="124"/>
    </location>
</feature>
<dbReference type="Pfam" id="PF00429">
    <property type="entry name" value="TLV_coat"/>
    <property type="match status" value="1"/>
</dbReference>
<evidence type="ECO:0000313" key="3">
    <source>
        <dbReference type="Proteomes" id="UP000551127"/>
    </source>
</evidence>
<gene>
    <name evidence="2" type="primary">Ervv1</name>
    <name evidence="2" type="ORF">BUCABY_R15994</name>
</gene>
<dbReference type="Gene3D" id="1.10.287.210">
    <property type="match status" value="1"/>
</dbReference>
<dbReference type="OrthoDB" id="8949317at2759"/>
<keyword evidence="3" id="KW-1185">Reference proteome</keyword>
<feature type="transmembrane region" description="Helical" evidence="1">
    <location>
        <begin position="70"/>
        <end position="89"/>
    </location>
</feature>
<reference evidence="2 3" key="1">
    <citation type="submission" date="2019-09" db="EMBL/GenBank/DDBJ databases">
        <title>Bird 10,000 Genomes (B10K) Project - Family phase.</title>
        <authorList>
            <person name="Zhang G."/>
        </authorList>
    </citation>
    <scope>NUCLEOTIDE SEQUENCE [LARGE SCALE GENOMIC DNA]</scope>
    <source>
        <strain evidence="2">B10K-DU-012-80</strain>
    </source>
</reference>
<dbReference type="PANTHER" id="PTHR10424">
    <property type="entry name" value="VIRAL ENVELOPE PROTEIN"/>
    <property type="match status" value="1"/>
</dbReference>
<sequence>LASSGGVCAVINSSCCSYIDQSNHVNTDLEEIWKQVKILHEVMKDDTSWGFEEIWNKLTSWLPNFTGLKHVVVTVLGIEILLFATCAMIRCSFWCCKRSIENYDGWKRNKMKHQVETGKYFEKL</sequence>
<dbReference type="EMBL" id="VYZL01001319">
    <property type="protein sequence ID" value="NWR56988.1"/>
    <property type="molecule type" value="Genomic_DNA"/>
</dbReference>
<dbReference type="Proteomes" id="UP000551127">
    <property type="component" value="Unassembled WGS sequence"/>
</dbReference>
<keyword evidence="1" id="KW-0812">Transmembrane</keyword>
<evidence type="ECO:0000313" key="2">
    <source>
        <dbReference type="EMBL" id="NWR56988.1"/>
    </source>
</evidence>
<proteinExistence type="predicted"/>
<evidence type="ECO:0000256" key="1">
    <source>
        <dbReference type="SAM" id="Phobius"/>
    </source>
</evidence>
<keyword evidence="1" id="KW-1133">Transmembrane helix</keyword>
<organism evidence="2 3">
    <name type="scientific">Bucorvus abyssinicus</name>
    <name type="common">Northern ground-hornbill</name>
    <name type="synonym">Abyssinian ground-hornbill</name>
    <dbReference type="NCBI Taxonomy" id="153643"/>
    <lineage>
        <taxon>Eukaryota</taxon>
        <taxon>Metazoa</taxon>
        <taxon>Chordata</taxon>
        <taxon>Craniata</taxon>
        <taxon>Vertebrata</taxon>
        <taxon>Euteleostomi</taxon>
        <taxon>Archelosauria</taxon>
        <taxon>Archosauria</taxon>
        <taxon>Dinosauria</taxon>
        <taxon>Saurischia</taxon>
        <taxon>Theropoda</taxon>
        <taxon>Coelurosauria</taxon>
        <taxon>Aves</taxon>
        <taxon>Neognathae</taxon>
        <taxon>Neoaves</taxon>
        <taxon>Telluraves</taxon>
        <taxon>Coraciimorphae</taxon>
        <taxon>Bucerotiformes</taxon>
        <taxon>Bucorvidae</taxon>
        <taxon>Bucorvus</taxon>
    </lineage>
</organism>
<dbReference type="SUPFAM" id="SSF58069">
    <property type="entry name" value="Virus ectodomain"/>
    <property type="match status" value="1"/>
</dbReference>